<proteinExistence type="predicted"/>
<name>A0A816GVD5_ADIRI</name>
<dbReference type="Gene3D" id="2.10.90.10">
    <property type="entry name" value="Cystine-knot cytokines"/>
    <property type="match status" value="1"/>
</dbReference>
<dbReference type="GO" id="GO:0005576">
    <property type="term" value="C:extracellular region"/>
    <property type="evidence" value="ECO:0007669"/>
    <property type="project" value="UniProtKB-SubCell"/>
</dbReference>
<evidence type="ECO:0000313" key="2">
    <source>
        <dbReference type="Proteomes" id="UP000663828"/>
    </source>
</evidence>
<dbReference type="AlphaFoldDB" id="A0A816GVD5"/>
<dbReference type="InterPro" id="IPR029034">
    <property type="entry name" value="Cystine-knot_cytokine"/>
</dbReference>
<dbReference type="EMBL" id="CAJNOR010014764">
    <property type="protein sequence ID" value="CAF1679756.1"/>
    <property type="molecule type" value="Genomic_DNA"/>
</dbReference>
<comment type="caution">
    <text evidence="1">The sequence shown here is derived from an EMBL/GenBank/DDBJ whole genome shotgun (WGS) entry which is preliminary data.</text>
</comment>
<gene>
    <name evidence="1" type="ORF">XAT740_LOCUS60319</name>
</gene>
<evidence type="ECO:0000313" key="1">
    <source>
        <dbReference type="EMBL" id="CAF1679756.1"/>
    </source>
</evidence>
<sequence length="80" mass="8596">SLTEVPRERCTGGCESGASNTLEMGNELYSFGNSTCMCCGPSDTYTEEVSMECATVGIPRFITTALYTRIRSCDCKACQG</sequence>
<keyword evidence="2" id="KW-1185">Reference proteome</keyword>
<feature type="non-terminal residue" evidence="1">
    <location>
        <position position="1"/>
    </location>
</feature>
<accession>A0A816GVD5</accession>
<protein>
    <submittedName>
        <fullName evidence="1">Uncharacterized protein</fullName>
    </submittedName>
</protein>
<organism evidence="1 2">
    <name type="scientific">Adineta ricciae</name>
    <name type="common">Rotifer</name>
    <dbReference type="NCBI Taxonomy" id="249248"/>
    <lineage>
        <taxon>Eukaryota</taxon>
        <taxon>Metazoa</taxon>
        <taxon>Spiralia</taxon>
        <taxon>Gnathifera</taxon>
        <taxon>Rotifera</taxon>
        <taxon>Eurotatoria</taxon>
        <taxon>Bdelloidea</taxon>
        <taxon>Adinetida</taxon>
        <taxon>Adinetidae</taxon>
        <taxon>Adineta</taxon>
    </lineage>
</organism>
<dbReference type="Proteomes" id="UP000663828">
    <property type="component" value="Unassembled WGS sequence"/>
</dbReference>
<reference evidence="1" key="1">
    <citation type="submission" date="2021-02" db="EMBL/GenBank/DDBJ databases">
        <authorList>
            <person name="Nowell W R."/>
        </authorList>
    </citation>
    <scope>NUCLEOTIDE SEQUENCE</scope>
</reference>